<dbReference type="RefSeq" id="WP_280141352.1">
    <property type="nucleotide sequence ID" value="NZ_FOCX01000002.1"/>
</dbReference>
<evidence type="ECO:0000259" key="1">
    <source>
        <dbReference type="Pfam" id="PF01927"/>
    </source>
</evidence>
<dbReference type="InterPro" id="IPR002782">
    <property type="entry name" value="Mut7-C_RNAse_dom"/>
</dbReference>
<organism evidence="2 3">
    <name type="scientific">Halorientalis persicus</name>
    <dbReference type="NCBI Taxonomy" id="1367881"/>
    <lineage>
        <taxon>Archaea</taxon>
        <taxon>Methanobacteriati</taxon>
        <taxon>Methanobacteriota</taxon>
        <taxon>Stenosarchaea group</taxon>
        <taxon>Halobacteria</taxon>
        <taxon>Halobacteriales</taxon>
        <taxon>Haloarculaceae</taxon>
        <taxon>Halorientalis</taxon>
    </lineage>
</organism>
<name>A0A1H8EKT1_9EURY</name>
<dbReference type="PANTHER" id="PTHR39081">
    <property type="entry name" value="MUT7-C DOMAIN-CONTAINING PROTEIN"/>
    <property type="match status" value="1"/>
</dbReference>
<feature type="domain" description="Mut7-C RNAse" evidence="1">
    <location>
        <begin position="22"/>
        <end position="163"/>
    </location>
</feature>
<dbReference type="Pfam" id="PF01927">
    <property type="entry name" value="Mut7-C"/>
    <property type="match status" value="1"/>
</dbReference>
<dbReference type="EMBL" id="FOCX01000002">
    <property type="protein sequence ID" value="SEN20000.1"/>
    <property type="molecule type" value="Genomic_DNA"/>
</dbReference>
<evidence type="ECO:0000313" key="2">
    <source>
        <dbReference type="EMBL" id="SEN20000.1"/>
    </source>
</evidence>
<evidence type="ECO:0000313" key="3">
    <source>
        <dbReference type="Proteomes" id="UP000198775"/>
    </source>
</evidence>
<reference evidence="3" key="1">
    <citation type="submission" date="2016-10" db="EMBL/GenBank/DDBJ databases">
        <authorList>
            <person name="Varghese N."/>
            <person name="Submissions S."/>
        </authorList>
    </citation>
    <scope>NUCLEOTIDE SEQUENCE [LARGE SCALE GENOMIC DNA]</scope>
    <source>
        <strain evidence="3">IBRC-M 10043</strain>
    </source>
</reference>
<proteinExistence type="predicted"/>
<accession>A0A1H8EKT1</accession>
<gene>
    <name evidence="2" type="ORF">SAMN05216388_100239</name>
</gene>
<dbReference type="PANTHER" id="PTHR39081:SF1">
    <property type="entry name" value="MUT7-C RNASE DOMAIN-CONTAINING PROTEIN"/>
    <property type="match status" value="1"/>
</dbReference>
<dbReference type="AlphaFoldDB" id="A0A1H8EKT1"/>
<keyword evidence="3" id="KW-1185">Reference proteome</keyword>
<dbReference type="Proteomes" id="UP000198775">
    <property type="component" value="Unassembled WGS sequence"/>
</dbReference>
<protein>
    <recommendedName>
        <fullName evidence="1">Mut7-C RNAse domain-containing protein</fullName>
    </recommendedName>
</protein>
<sequence>MTGRPPSPADGSREGPERAHDRLVLDVMLGKLATYLRMCGYDAAYALDRGIEDDDPILTLSRAEERTLLTRDRGLAARTDDSVLLTAREPVEQLRDLREAGFRLELPDRPVRCSRCNGVLTAVDGGESTPGYAPNPSETDVWRCVDCGQCFWRGSHWADVAETLAGL</sequence>